<keyword evidence="3" id="KW-1185">Reference proteome</keyword>
<protein>
    <submittedName>
        <fullName evidence="2">Class I SAM-dependent methyltransferase</fullName>
    </submittedName>
</protein>
<dbReference type="InterPro" id="IPR013216">
    <property type="entry name" value="Methyltransf_11"/>
</dbReference>
<evidence type="ECO:0000313" key="2">
    <source>
        <dbReference type="EMBL" id="UQN29407.1"/>
    </source>
</evidence>
<dbReference type="InterPro" id="IPR029063">
    <property type="entry name" value="SAM-dependent_MTases_sf"/>
</dbReference>
<keyword evidence="2" id="KW-0489">Methyltransferase</keyword>
<accession>A0ABY4N6J1</accession>
<evidence type="ECO:0000313" key="3">
    <source>
        <dbReference type="Proteomes" id="UP001055868"/>
    </source>
</evidence>
<proteinExistence type="predicted"/>
<dbReference type="CDD" id="cd02440">
    <property type="entry name" value="AdoMet_MTases"/>
    <property type="match status" value="1"/>
</dbReference>
<dbReference type="PANTHER" id="PTHR43591">
    <property type="entry name" value="METHYLTRANSFERASE"/>
    <property type="match status" value="1"/>
</dbReference>
<organism evidence="2 3">
    <name type="scientific">Brachybacterium kimchii</name>
    <dbReference type="NCBI Taxonomy" id="2942909"/>
    <lineage>
        <taxon>Bacteria</taxon>
        <taxon>Bacillati</taxon>
        <taxon>Actinomycetota</taxon>
        <taxon>Actinomycetes</taxon>
        <taxon>Micrococcales</taxon>
        <taxon>Dermabacteraceae</taxon>
        <taxon>Brachybacterium</taxon>
    </lineage>
</organism>
<dbReference type="Pfam" id="PF08241">
    <property type="entry name" value="Methyltransf_11"/>
    <property type="match status" value="1"/>
</dbReference>
<dbReference type="RefSeq" id="WP_249478604.1">
    <property type="nucleotide sequence ID" value="NZ_CP097218.1"/>
</dbReference>
<dbReference type="Proteomes" id="UP001055868">
    <property type="component" value="Chromosome"/>
</dbReference>
<keyword evidence="2" id="KW-0808">Transferase</keyword>
<dbReference type="GO" id="GO:0008168">
    <property type="term" value="F:methyltransferase activity"/>
    <property type="evidence" value="ECO:0007669"/>
    <property type="project" value="UniProtKB-KW"/>
</dbReference>
<reference evidence="2" key="1">
    <citation type="submission" date="2022-05" db="EMBL/GenBank/DDBJ databases">
        <title>Genomic analysis of Brachybacterium sp. CBA3104.</title>
        <authorList>
            <person name="Roh S.W."/>
            <person name="Kim Y.B."/>
            <person name="Kim Y."/>
        </authorList>
    </citation>
    <scope>NUCLEOTIDE SEQUENCE</scope>
    <source>
        <strain evidence="2">CBA3104</strain>
    </source>
</reference>
<dbReference type="EMBL" id="CP097218">
    <property type="protein sequence ID" value="UQN29407.1"/>
    <property type="molecule type" value="Genomic_DNA"/>
</dbReference>
<dbReference type="SUPFAM" id="SSF53335">
    <property type="entry name" value="S-adenosyl-L-methionine-dependent methyltransferases"/>
    <property type="match status" value="1"/>
</dbReference>
<name>A0ABY4N6J1_9MICO</name>
<gene>
    <name evidence="2" type="ORF">M4486_17500</name>
</gene>
<dbReference type="GO" id="GO:0032259">
    <property type="term" value="P:methylation"/>
    <property type="evidence" value="ECO:0007669"/>
    <property type="project" value="UniProtKB-KW"/>
</dbReference>
<sequence length="252" mass="26683">MRDWGGVADAYERSFARLCAGTIPALLSDADGPRMLDVGCGSGELAERAEAEGSSMTAVDADPQMVSRTRERIRGEVLEGALPDLPLADGAFDSVVANFVINHVARPADAVAELARVTRAGGRVAMTIWPTGGAGWQALVGECFDAAGFVHVPSERLPPALDFPRTPEGLADLARGAGLVPRTARELSWEWDTAPDDLWSGLRAGIGGAGAAYLAQDQEARERADDEFRSRTGNDEHLVLPACTVYVVGEKP</sequence>
<feature type="domain" description="Methyltransferase type 11" evidence="1">
    <location>
        <begin position="36"/>
        <end position="125"/>
    </location>
</feature>
<dbReference type="Gene3D" id="3.40.50.150">
    <property type="entry name" value="Vaccinia Virus protein VP39"/>
    <property type="match status" value="1"/>
</dbReference>
<evidence type="ECO:0000259" key="1">
    <source>
        <dbReference type="Pfam" id="PF08241"/>
    </source>
</evidence>